<accession>A0A0S4J326</accession>
<reference evidence="3" key="1">
    <citation type="submission" date="2015-09" db="EMBL/GenBank/DDBJ databases">
        <authorList>
            <consortium name="Pathogen Informatics"/>
        </authorList>
    </citation>
    <scope>NUCLEOTIDE SEQUENCE [LARGE SCALE GENOMIC DNA]</scope>
    <source>
        <strain evidence="3">Lake Konstanz</strain>
    </source>
</reference>
<gene>
    <name evidence="2" type="ORF">BSAL_82900</name>
</gene>
<dbReference type="AlphaFoldDB" id="A0A0S4J326"/>
<feature type="region of interest" description="Disordered" evidence="1">
    <location>
        <begin position="1"/>
        <end position="93"/>
    </location>
</feature>
<dbReference type="Proteomes" id="UP000051952">
    <property type="component" value="Unassembled WGS sequence"/>
</dbReference>
<keyword evidence="3" id="KW-1185">Reference proteome</keyword>
<evidence type="ECO:0000313" key="3">
    <source>
        <dbReference type="Proteomes" id="UP000051952"/>
    </source>
</evidence>
<dbReference type="EMBL" id="CYKH01000929">
    <property type="protein sequence ID" value="CUG67545.1"/>
    <property type="molecule type" value="Genomic_DNA"/>
</dbReference>
<protein>
    <submittedName>
        <fullName evidence="2">Uncharacterized protein</fullName>
    </submittedName>
</protein>
<organism evidence="2 3">
    <name type="scientific">Bodo saltans</name>
    <name type="common">Flagellated protozoan</name>
    <dbReference type="NCBI Taxonomy" id="75058"/>
    <lineage>
        <taxon>Eukaryota</taxon>
        <taxon>Discoba</taxon>
        <taxon>Euglenozoa</taxon>
        <taxon>Kinetoplastea</taxon>
        <taxon>Metakinetoplastina</taxon>
        <taxon>Eubodonida</taxon>
        <taxon>Bodonidae</taxon>
        <taxon>Bodo</taxon>
    </lineage>
</organism>
<evidence type="ECO:0000313" key="2">
    <source>
        <dbReference type="EMBL" id="CUG67545.1"/>
    </source>
</evidence>
<feature type="compositionally biased region" description="Polar residues" evidence="1">
    <location>
        <begin position="78"/>
        <end position="93"/>
    </location>
</feature>
<evidence type="ECO:0000256" key="1">
    <source>
        <dbReference type="SAM" id="MobiDB-lite"/>
    </source>
</evidence>
<name>A0A0S4J326_BODSA</name>
<dbReference type="VEuPathDB" id="TriTrypDB:BSAL_82900"/>
<sequence length="381" mass="41547">MLAECVQPASNENVKSEPLRDASSIVEAASPALGTDVHDEHPSSTLLPINEPICSPPVAATCEPSQEESVQNKEDNAANETTTQVPTPPSETTSVAFDTIDVAKIMNSLSDLGQAVAPADNVRVASFIPPRANEPVSSFYNVIDTTHAWGQYPAPADLAKMTRELLQLRTSQCIEDPQMQSLYQAIASTLGSGRHLLPQVQRSKLFDDFGNIADPAVLFEWIMREEVRRKDDMTGKADRSLPLPVYDSNHGFHDSDIVAYTNETLLEDTWGKPQLSTSEDLLARAASPNDTSSRVPPRESVHASGGLTWMERALIDQAPYESLAEYYPYRERMTSAGGKFSAARTRTDIASYPRAGGNEREGFVEAVKHRTATSSSATVTH</sequence>
<proteinExistence type="predicted"/>